<comment type="caution">
    <text evidence="1">The sequence shown here is derived from an EMBL/GenBank/DDBJ whole genome shotgun (WGS) entry which is preliminary data.</text>
</comment>
<sequence>MCFIIRMNLRQMIYFINQVQMQKLILLTNCFQVRGDRQTEIVHSKRIVAIAYERQLGNF</sequence>
<gene>
    <name evidence="1" type="ORF">PSON_ATCC_30995.1.T1300116</name>
</gene>
<reference evidence="1" key="1">
    <citation type="submission" date="2021-01" db="EMBL/GenBank/DDBJ databases">
        <authorList>
            <consortium name="Genoscope - CEA"/>
            <person name="William W."/>
        </authorList>
    </citation>
    <scope>NUCLEOTIDE SEQUENCE</scope>
</reference>
<dbReference type="EMBL" id="CAJJDN010000130">
    <property type="protein sequence ID" value="CAD8121187.1"/>
    <property type="molecule type" value="Genomic_DNA"/>
</dbReference>
<name>A0A8S1R1K0_9CILI</name>
<proteinExistence type="predicted"/>
<dbReference type="Proteomes" id="UP000692954">
    <property type="component" value="Unassembled WGS sequence"/>
</dbReference>
<protein>
    <submittedName>
        <fullName evidence="1">Uncharacterized protein</fullName>
    </submittedName>
</protein>
<evidence type="ECO:0000313" key="2">
    <source>
        <dbReference type="Proteomes" id="UP000692954"/>
    </source>
</evidence>
<organism evidence="1 2">
    <name type="scientific">Paramecium sonneborni</name>
    <dbReference type="NCBI Taxonomy" id="65129"/>
    <lineage>
        <taxon>Eukaryota</taxon>
        <taxon>Sar</taxon>
        <taxon>Alveolata</taxon>
        <taxon>Ciliophora</taxon>
        <taxon>Intramacronucleata</taxon>
        <taxon>Oligohymenophorea</taxon>
        <taxon>Peniculida</taxon>
        <taxon>Parameciidae</taxon>
        <taxon>Paramecium</taxon>
    </lineage>
</organism>
<dbReference type="AlphaFoldDB" id="A0A8S1R1K0"/>
<evidence type="ECO:0000313" key="1">
    <source>
        <dbReference type="EMBL" id="CAD8121187.1"/>
    </source>
</evidence>
<accession>A0A8S1R1K0</accession>
<keyword evidence="2" id="KW-1185">Reference proteome</keyword>